<protein>
    <recommendedName>
        <fullName evidence="2">Xrn1 helical domain-containing protein</fullName>
    </recommendedName>
</protein>
<dbReference type="AlphaFoldDB" id="A0A0D0D6D6"/>
<keyword evidence="4" id="KW-1185">Reference proteome</keyword>
<dbReference type="STRING" id="930991.A0A0D0D6D6"/>
<dbReference type="Pfam" id="PF17846">
    <property type="entry name" value="XRN_M"/>
    <property type="match status" value="1"/>
</dbReference>
<evidence type="ECO:0000313" key="3">
    <source>
        <dbReference type="EMBL" id="KIK92362.1"/>
    </source>
</evidence>
<gene>
    <name evidence="3" type="ORF">PAXRUDRAFT_579216</name>
</gene>
<feature type="compositionally biased region" description="Gly residues" evidence="1">
    <location>
        <begin position="247"/>
        <end position="286"/>
    </location>
</feature>
<dbReference type="OrthoDB" id="372487at2759"/>
<evidence type="ECO:0000313" key="4">
    <source>
        <dbReference type="Proteomes" id="UP000054538"/>
    </source>
</evidence>
<dbReference type="EMBL" id="KN825288">
    <property type="protein sequence ID" value="KIK92362.1"/>
    <property type="molecule type" value="Genomic_DNA"/>
</dbReference>
<sequence length="298" mass="31345">MGRRWYSGLTEDEVRRNSWGSNAMYVSDGHRLYPFFESLYGKRKDKEPVPMPIKDSKGVSGSALPNPDCIPGSTFYSPLASVDLLDIKNDRSLSVLYFFPKQLTPHRSMLLPGVRSAPRQLTAEDLDSRSRRGGRNGRGGMDRGGGGRGSGPHNRGSHGSSSGSGYGSYGGHAPVSYTSSYAQPSRQSYPPPQQGFGGYGSNGRPPMHSYGGAGGYQGPQRGAPYRVSPRGGYGGYGQSSHHPQSSGRGGYAGGGSGSGYGFQGAGQGNYGGYGSQNGGYSRGGSQYGAPRGRGRGGW</sequence>
<evidence type="ECO:0000256" key="1">
    <source>
        <dbReference type="SAM" id="MobiDB-lite"/>
    </source>
</evidence>
<reference evidence="4" key="2">
    <citation type="submission" date="2015-01" db="EMBL/GenBank/DDBJ databases">
        <title>Evolutionary Origins and Diversification of the Mycorrhizal Mutualists.</title>
        <authorList>
            <consortium name="DOE Joint Genome Institute"/>
            <consortium name="Mycorrhizal Genomics Consortium"/>
            <person name="Kohler A."/>
            <person name="Kuo A."/>
            <person name="Nagy L.G."/>
            <person name="Floudas D."/>
            <person name="Copeland A."/>
            <person name="Barry K.W."/>
            <person name="Cichocki N."/>
            <person name="Veneault-Fourrey C."/>
            <person name="LaButti K."/>
            <person name="Lindquist E.A."/>
            <person name="Lipzen A."/>
            <person name="Lundell T."/>
            <person name="Morin E."/>
            <person name="Murat C."/>
            <person name="Riley R."/>
            <person name="Ohm R."/>
            <person name="Sun H."/>
            <person name="Tunlid A."/>
            <person name="Henrissat B."/>
            <person name="Grigoriev I.V."/>
            <person name="Hibbett D.S."/>
            <person name="Martin F."/>
        </authorList>
    </citation>
    <scope>NUCLEOTIDE SEQUENCE [LARGE SCALE GENOMIC DNA]</scope>
    <source>
        <strain evidence="4">Ve08.2h10</strain>
    </source>
</reference>
<feature type="compositionally biased region" description="Low complexity" evidence="1">
    <location>
        <begin position="179"/>
        <end position="188"/>
    </location>
</feature>
<proteinExistence type="predicted"/>
<dbReference type="InterPro" id="IPR041412">
    <property type="entry name" value="Xrn1_helical"/>
</dbReference>
<dbReference type="Proteomes" id="UP000054538">
    <property type="component" value="Unassembled WGS sequence"/>
</dbReference>
<reference evidence="3 4" key="1">
    <citation type="submission" date="2014-04" db="EMBL/GenBank/DDBJ databases">
        <authorList>
            <consortium name="DOE Joint Genome Institute"/>
            <person name="Kuo A."/>
            <person name="Kohler A."/>
            <person name="Jargeat P."/>
            <person name="Nagy L.G."/>
            <person name="Floudas D."/>
            <person name="Copeland A."/>
            <person name="Barry K.W."/>
            <person name="Cichocki N."/>
            <person name="Veneault-Fourrey C."/>
            <person name="LaButti K."/>
            <person name="Lindquist E.A."/>
            <person name="Lipzen A."/>
            <person name="Lundell T."/>
            <person name="Morin E."/>
            <person name="Murat C."/>
            <person name="Sun H."/>
            <person name="Tunlid A."/>
            <person name="Henrissat B."/>
            <person name="Grigoriev I.V."/>
            <person name="Hibbett D.S."/>
            <person name="Martin F."/>
            <person name="Nordberg H.P."/>
            <person name="Cantor M.N."/>
            <person name="Hua S.X."/>
        </authorList>
    </citation>
    <scope>NUCLEOTIDE SEQUENCE [LARGE SCALE GENOMIC DNA]</scope>
    <source>
        <strain evidence="3 4">Ve08.2h10</strain>
    </source>
</reference>
<feature type="compositionally biased region" description="Gly residues" evidence="1">
    <location>
        <begin position="136"/>
        <end position="150"/>
    </location>
</feature>
<feature type="region of interest" description="Disordered" evidence="1">
    <location>
        <begin position="110"/>
        <end position="298"/>
    </location>
</feature>
<accession>A0A0D0D6D6</accession>
<name>A0A0D0D6D6_9AGAM</name>
<feature type="compositionally biased region" description="Low complexity" evidence="1">
    <location>
        <begin position="151"/>
        <end position="161"/>
    </location>
</feature>
<organism evidence="3 4">
    <name type="scientific">Paxillus rubicundulus Ve08.2h10</name>
    <dbReference type="NCBI Taxonomy" id="930991"/>
    <lineage>
        <taxon>Eukaryota</taxon>
        <taxon>Fungi</taxon>
        <taxon>Dikarya</taxon>
        <taxon>Basidiomycota</taxon>
        <taxon>Agaricomycotina</taxon>
        <taxon>Agaricomycetes</taxon>
        <taxon>Agaricomycetidae</taxon>
        <taxon>Boletales</taxon>
        <taxon>Paxilineae</taxon>
        <taxon>Paxillaceae</taxon>
        <taxon>Paxillus</taxon>
    </lineage>
</organism>
<evidence type="ECO:0000259" key="2">
    <source>
        <dbReference type="Pfam" id="PF17846"/>
    </source>
</evidence>
<feature type="domain" description="Xrn1 helical" evidence="2">
    <location>
        <begin position="6"/>
        <end position="126"/>
    </location>
</feature>
<dbReference type="HOGENOM" id="CLU_973378_0_0_1"/>
<dbReference type="InParanoid" id="A0A0D0D6D6"/>